<evidence type="ECO:0000256" key="2">
    <source>
        <dbReference type="SAM" id="Phobius"/>
    </source>
</evidence>
<keyword evidence="2" id="KW-1133">Transmembrane helix</keyword>
<dbReference type="EMBL" id="FNZQ01000003">
    <property type="protein sequence ID" value="SEL14386.1"/>
    <property type="molecule type" value="Genomic_DNA"/>
</dbReference>
<keyword evidence="4" id="KW-1185">Reference proteome</keyword>
<feature type="region of interest" description="Disordered" evidence="1">
    <location>
        <begin position="139"/>
        <end position="162"/>
    </location>
</feature>
<feature type="transmembrane region" description="Helical" evidence="2">
    <location>
        <begin position="80"/>
        <end position="98"/>
    </location>
</feature>
<dbReference type="AlphaFoldDB" id="A0A1H7MSP7"/>
<evidence type="ECO:0000256" key="1">
    <source>
        <dbReference type="SAM" id="MobiDB-lite"/>
    </source>
</evidence>
<dbReference type="PANTHER" id="PTHR34980:SF2">
    <property type="entry name" value="INNER MEMBRANE PROTEIN YHAH-RELATED"/>
    <property type="match status" value="1"/>
</dbReference>
<feature type="compositionally biased region" description="Low complexity" evidence="1">
    <location>
        <begin position="147"/>
        <end position="160"/>
    </location>
</feature>
<dbReference type="STRING" id="188906.SAMN04488526_2054"/>
<organism evidence="3 4">
    <name type="scientific">Jannaschia helgolandensis</name>
    <dbReference type="NCBI Taxonomy" id="188906"/>
    <lineage>
        <taxon>Bacteria</taxon>
        <taxon>Pseudomonadati</taxon>
        <taxon>Pseudomonadota</taxon>
        <taxon>Alphaproteobacteria</taxon>
        <taxon>Rhodobacterales</taxon>
        <taxon>Roseobacteraceae</taxon>
        <taxon>Jannaschia</taxon>
    </lineage>
</organism>
<protein>
    <submittedName>
        <fullName evidence="3">Uncharacterized membrane protein YhaH, DUF805 family</fullName>
    </submittedName>
</protein>
<feature type="transmembrane region" description="Helical" evidence="2">
    <location>
        <begin position="110"/>
        <end position="130"/>
    </location>
</feature>
<proteinExistence type="predicted"/>
<dbReference type="PANTHER" id="PTHR34980">
    <property type="entry name" value="INNER MEMBRANE PROTEIN-RELATED-RELATED"/>
    <property type="match status" value="1"/>
</dbReference>
<dbReference type="Pfam" id="PF05656">
    <property type="entry name" value="DUF805"/>
    <property type="match status" value="1"/>
</dbReference>
<dbReference type="RefSeq" id="WP_092762432.1">
    <property type="nucleotide sequence ID" value="NZ_FNZQ01000003.1"/>
</dbReference>
<dbReference type="GO" id="GO:0005886">
    <property type="term" value="C:plasma membrane"/>
    <property type="evidence" value="ECO:0007669"/>
    <property type="project" value="TreeGrafter"/>
</dbReference>
<gene>
    <name evidence="3" type="ORF">SAMN04488526_2054</name>
</gene>
<dbReference type="OrthoDB" id="9812349at2"/>
<dbReference type="Proteomes" id="UP000199283">
    <property type="component" value="Unassembled WGS sequence"/>
</dbReference>
<dbReference type="InterPro" id="IPR008523">
    <property type="entry name" value="DUF805"/>
</dbReference>
<keyword evidence="2" id="KW-0472">Membrane</keyword>
<evidence type="ECO:0000313" key="3">
    <source>
        <dbReference type="EMBL" id="SEL14386.1"/>
    </source>
</evidence>
<keyword evidence="2" id="KW-0812">Transmembrane</keyword>
<evidence type="ECO:0000313" key="4">
    <source>
        <dbReference type="Proteomes" id="UP000199283"/>
    </source>
</evidence>
<name>A0A1H7MSP7_9RHOB</name>
<accession>A0A1H7MSP7</accession>
<feature type="transmembrane region" description="Helical" evidence="2">
    <location>
        <begin position="26"/>
        <end position="46"/>
    </location>
</feature>
<sequence>MGPIAATLNCLMKPFRFAGRASRSEFWWFTLIYMAAGFALSIWMMLPIMQLGFEAGQAGQASVADADMLIAMERLYARSFYIVLALLWPMFSYLSVTIRRLHDSDHSGWWYWIGVIPLIGTIILLILLVVPGDGGRNRFGPRPGGPAPRRAVEPAAPRNPVDAYSSAEDLRALRQSRMGA</sequence>
<reference evidence="3 4" key="1">
    <citation type="submission" date="2016-10" db="EMBL/GenBank/DDBJ databases">
        <authorList>
            <person name="de Groot N.N."/>
        </authorList>
    </citation>
    <scope>NUCLEOTIDE SEQUENCE [LARGE SCALE GENOMIC DNA]</scope>
    <source>
        <strain evidence="3 4">DSM 14858</strain>
    </source>
</reference>